<dbReference type="AlphaFoldDB" id="A0A251SQY6"/>
<sequence>MFTLRLRKKPDFASNLGIFNFGNLNQLLARPSSPRSILMIRLSTAMLFFLIKL</sequence>
<gene>
    <name evidence="1" type="ORF">HannXRQ_Chr13g0394151</name>
</gene>
<proteinExistence type="predicted"/>
<evidence type="ECO:0000313" key="1">
    <source>
        <dbReference type="EMBL" id="OTG00716.1"/>
    </source>
</evidence>
<accession>A0A251SQY6</accession>
<dbReference type="InParanoid" id="A0A251SQY6"/>
<name>A0A251SQY6_HELAN</name>
<reference evidence="2" key="1">
    <citation type="journal article" date="2017" name="Nature">
        <title>The sunflower genome provides insights into oil metabolism, flowering and Asterid evolution.</title>
        <authorList>
            <person name="Badouin H."/>
            <person name="Gouzy J."/>
            <person name="Grassa C.J."/>
            <person name="Murat F."/>
            <person name="Staton S.E."/>
            <person name="Cottret L."/>
            <person name="Lelandais-Briere C."/>
            <person name="Owens G.L."/>
            <person name="Carrere S."/>
            <person name="Mayjonade B."/>
            <person name="Legrand L."/>
            <person name="Gill N."/>
            <person name="Kane N.C."/>
            <person name="Bowers J.E."/>
            <person name="Hubner S."/>
            <person name="Bellec A."/>
            <person name="Berard A."/>
            <person name="Berges H."/>
            <person name="Blanchet N."/>
            <person name="Boniface M.C."/>
            <person name="Brunel D."/>
            <person name="Catrice O."/>
            <person name="Chaidir N."/>
            <person name="Claudel C."/>
            <person name="Donnadieu C."/>
            <person name="Faraut T."/>
            <person name="Fievet G."/>
            <person name="Helmstetter N."/>
            <person name="King M."/>
            <person name="Knapp S.J."/>
            <person name="Lai Z."/>
            <person name="Le Paslier M.C."/>
            <person name="Lippi Y."/>
            <person name="Lorenzon L."/>
            <person name="Mandel J.R."/>
            <person name="Marage G."/>
            <person name="Marchand G."/>
            <person name="Marquand E."/>
            <person name="Bret-Mestries E."/>
            <person name="Morien E."/>
            <person name="Nambeesan S."/>
            <person name="Nguyen T."/>
            <person name="Pegot-Espagnet P."/>
            <person name="Pouilly N."/>
            <person name="Raftis F."/>
            <person name="Sallet E."/>
            <person name="Schiex T."/>
            <person name="Thomas J."/>
            <person name="Vandecasteele C."/>
            <person name="Vares D."/>
            <person name="Vear F."/>
            <person name="Vautrin S."/>
            <person name="Crespi M."/>
            <person name="Mangin B."/>
            <person name="Burke J.M."/>
            <person name="Salse J."/>
            <person name="Munos S."/>
            <person name="Vincourt P."/>
            <person name="Rieseberg L.H."/>
            <person name="Langlade N.B."/>
        </authorList>
    </citation>
    <scope>NUCLEOTIDE SEQUENCE [LARGE SCALE GENOMIC DNA]</scope>
    <source>
        <strain evidence="2">cv. SF193</strain>
    </source>
</reference>
<organism evidence="1 2">
    <name type="scientific">Helianthus annuus</name>
    <name type="common">Common sunflower</name>
    <dbReference type="NCBI Taxonomy" id="4232"/>
    <lineage>
        <taxon>Eukaryota</taxon>
        <taxon>Viridiplantae</taxon>
        <taxon>Streptophyta</taxon>
        <taxon>Embryophyta</taxon>
        <taxon>Tracheophyta</taxon>
        <taxon>Spermatophyta</taxon>
        <taxon>Magnoliopsida</taxon>
        <taxon>eudicotyledons</taxon>
        <taxon>Gunneridae</taxon>
        <taxon>Pentapetalae</taxon>
        <taxon>asterids</taxon>
        <taxon>campanulids</taxon>
        <taxon>Asterales</taxon>
        <taxon>Asteraceae</taxon>
        <taxon>Asteroideae</taxon>
        <taxon>Heliantheae alliance</taxon>
        <taxon>Heliantheae</taxon>
        <taxon>Helianthus</taxon>
    </lineage>
</organism>
<dbReference type="EMBL" id="CM007902">
    <property type="protein sequence ID" value="OTG00716.1"/>
    <property type="molecule type" value="Genomic_DNA"/>
</dbReference>
<evidence type="ECO:0000313" key="2">
    <source>
        <dbReference type="Proteomes" id="UP000215914"/>
    </source>
</evidence>
<dbReference type="Proteomes" id="UP000215914">
    <property type="component" value="Chromosome 13"/>
</dbReference>
<protein>
    <submittedName>
        <fullName evidence="1">Uncharacterized protein</fullName>
    </submittedName>
</protein>
<keyword evidence="2" id="KW-1185">Reference proteome</keyword>